<reference evidence="4" key="2">
    <citation type="submission" date="2025-08" db="UniProtKB">
        <authorList>
            <consortium name="RefSeq"/>
        </authorList>
    </citation>
    <scope>IDENTIFICATION</scope>
</reference>
<dbReference type="AlphaFoldDB" id="A0A1S3HRW8"/>
<feature type="transmembrane region" description="Helical" evidence="2">
    <location>
        <begin position="134"/>
        <end position="158"/>
    </location>
</feature>
<feature type="region of interest" description="Disordered" evidence="1">
    <location>
        <begin position="246"/>
        <end position="296"/>
    </location>
</feature>
<keyword evidence="2" id="KW-1133">Transmembrane helix</keyword>
<feature type="region of interest" description="Disordered" evidence="1">
    <location>
        <begin position="171"/>
        <end position="199"/>
    </location>
</feature>
<organism evidence="3 4">
    <name type="scientific">Lingula anatina</name>
    <name type="common">Brachiopod</name>
    <name type="synonym">Lingula unguis</name>
    <dbReference type="NCBI Taxonomy" id="7574"/>
    <lineage>
        <taxon>Eukaryota</taxon>
        <taxon>Metazoa</taxon>
        <taxon>Spiralia</taxon>
        <taxon>Lophotrochozoa</taxon>
        <taxon>Brachiopoda</taxon>
        <taxon>Linguliformea</taxon>
        <taxon>Lingulata</taxon>
        <taxon>Lingulida</taxon>
        <taxon>Linguloidea</taxon>
        <taxon>Lingulidae</taxon>
        <taxon>Lingula</taxon>
    </lineage>
</organism>
<evidence type="ECO:0000313" key="3">
    <source>
        <dbReference type="Proteomes" id="UP000085678"/>
    </source>
</evidence>
<evidence type="ECO:0000256" key="1">
    <source>
        <dbReference type="SAM" id="MobiDB-lite"/>
    </source>
</evidence>
<feature type="compositionally biased region" description="Basic and acidic residues" evidence="1">
    <location>
        <begin position="246"/>
        <end position="267"/>
    </location>
</feature>
<sequence length="370" mass="40631">MRTSGSRCIFRNLIVTLGWITSFHIVNIVAWPCGYNNASCSTDAYASNPENCRTYFRCNIGKWIKQPCSGASTSSCGSPPQYCRAVTCASTTMLLPSATTSTKRITTSAKISTSIHAGPVATDSLPNTGGSSDAGIVAGVVVAVVLVLVVIILGMLWWKRRNMLLSMFKRKPKRRDQSNTNDQTPHGQDGLYPNGEQVLNNTKNTNLFENKAPLTLSLSNKSDSSSISMTSNSIYSVGPDEAYYNHPDETKDTESAKDTKPCKEHVNSTENNKNTDHTYSTVSKPTNQKAENNDPSFVLMRGNSLYGSADDDDNASFSNMADEPKYAACEDDYTYTELVGDENENETKMEESDYYSTPADVHDIYYSDVK</sequence>
<feature type="compositionally biased region" description="Polar residues" evidence="1">
    <location>
        <begin position="268"/>
        <end position="295"/>
    </location>
</feature>
<protein>
    <submittedName>
        <fullName evidence="4">Uncharacterized protein LOC106156905</fullName>
    </submittedName>
</protein>
<proteinExistence type="predicted"/>
<keyword evidence="3" id="KW-1185">Reference proteome</keyword>
<feature type="transmembrane region" description="Helical" evidence="2">
    <location>
        <begin position="12"/>
        <end position="31"/>
    </location>
</feature>
<dbReference type="InParanoid" id="A0A1S3HRW8"/>
<keyword evidence="2" id="KW-0472">Membrane</keyword>
<name>A0A1S3HRW8_LINAN</name>
<dbReference type="KEGG" id="lak:106156905"/>
<keyword evidence="2" id="KW-0812">Transmembrane</keyword>
<dbReference type="RefSeq" id="XP_013387799.1">
    <property type="nucleotide sequence ID" value="XM_013532345.1"/>
</dbReference>
<dbReference type="Proteomes" id="UP000085678">
    <property type="component" value="Unplaced"/>
</dbReference>
<evidence type="ECO:0000256" key="2">
    <source>
        <dbReference type="SAM" id="Phobius"/>
    </source>
</evidence>
<reference evidence="4" key="1">
    <citation type="journal article" date="2015" name="Nat. Commun.">
        <title>The Lingula genome provides insights into brachiopod evolution and the origin of phosphate biomineralization.</title>
        <authorList>
            <person name="Luo Y.J."/>
            <person name="Takeuchi T."/>
            <person name="Koyanagi R."/>
            <person name="Yamada L."/>
            <person name="Kanda M."/>
            <person name="Khalturina M."/>
            <person name="Fujie M."/>
            <person name="Yamasaki S.I."/>
            <person name="Endo K."/>
            <person name="Satoh N."/>
        </authorList>
    </citation>
    <scope>NUCLEOTIDE SEQUENCE</scope>
</reference>
<dbReference type="NCBIfam" id="TIGR01167">
    <property type="entry name" value="LPXTG_anchor"/>
    <property type="match status" value="1"/>
</dbReference>
<accession>A0A1S3HRW8</accession>
<gene>
    <name evidence="4" type="primary">LOC106156905</name>
</gene>
<evidence type="ECO:0000313" key="4">
    <source>
        <dbReference type="RefSeq" id="XP_013387799.1"/>
    </source>
</evidence>
<dbReference type="GeneID" id="106156905"/>